<sequence>MKQTLHRYLRRERASLLAKLDGLGEREVRWPMTPTGTNLLGLVKHTASVELGYFGEVFGRPSSHRLPWFDEGAEVNADMWATADESRAEIVELHHIAAVHADATIEALDLDARGLVPWWAGERQHVTLHQILVHMCVETARHAGHADIIRELLDGAAGNNDGSLPDQTADEWATYRRRLETAAEEAQQNSRTEVPKVPGVRDH</sequence>
<proteinExistence type="predicted"/>
<feature type="region of interest" description="Disordered" evidence="1">
    <location>
        <begin position="181"/>
        <end position="203"/>
    </location>
</feature>
<evidence type="ECO:0000313" key="2">
    <source>
        <dbReference type="EMBL" id="MBM7800619.1"/>
    </source>
</evidence>
<dbReference type="InterPro" id="IPR007061">
    <property type="entry name" value="MST-like"/>
</dbReference>
<evidence type="ECO:0000313" key="3">
    <source>
        <dbReference type="Proteomes" id="UP000704762"/>
    </source>
</evidence>
<dbReference type="InterPro" id="IPR034660">
    <property type="entry name" value="DinB/YfiT-like"/>
</dbReference>
<reference evidence="2 3" key="1">
    <citation type="submission" date="2021-01" db="EMBL/GenBank/DDBJ databases">
        <title>Sequencing the genomes of 1000 actinobacteria strains.</title>
        <authorList>
            <person name="Klenk H.-P."/>
        </authorList>
    </citation>
    <scope>NUCLEOTIDE SEQUENCE [LARGE SCALE GENOMIC DNA]</scope>
    <source>
        <strain evidence="2 3">DSM 18662</strain>
    </source>
</reference>
<dbReference type="Proteomes" id="UP000704762">
    <property type="component" value="Unassembled WGS sequence"/>
</dbReference>
<dbReference type="EMBL" id="JAFBCF010000001">
    <property type="protein sequence ID" value="MBM7800619.1"/>
    <property type="molecule type" value="Genomic_DNA"/>
</dbReference>
<dbReference type="Pfam" id="PF04978">
    <property type="entry name" value="MST"/>
    <property type="match status" value="1"/>
</dbReference>
<comment type="caution">
    <text evidence="2">The sequence shown here is derived from an EMBL/GenBank/DDBJ whole genome shotgun (WGS) entry which is preliminary data.</text>
</comment>
<protein>
    <recommendedName>
        <fullName evidence="4">DinB family protein</fullName>
    </recommendedName>
</protein>
<dbReference type="RefSeq" id="WP_204919976.1">
    <property type="nucleotide sequence ID" value="NZ_BAAAQP010000003.1"/>
</dbReference>
<dbReference type="SUPFAM" id="SSF109854">
    <property type="entry name" value="DinB/YfiT-like putative metalloenzymes"/>
    <property type="match status" value="1"/>
</dbReference>
<accession>A0ABS2RNN1</accession>
<dbReference type="Gene3D" id="1.20.120.450">
    <property type="entry name" value="dinb family like domain"/>
    <property type="match status" value="1"/>
</dbReference>
<gene>
    <name evidence="2" type="ORF">JOE57_003540</name>
</gene>
<organism evidence="2 3">
    <name type="scientific">Microlunatus panaciterrae</name>
    <dbReference type="NCBI Taxonomy" id="400768"/>
    <lineage>
        <taxon>Bacteria</taxon>
        <taxon>Bacillati</taxon>
        <taxon>Actinomycetota</taxon>
        <taxon>Actinomycetes</taxon>
        <taxon>Propionibacteriales</taxon>
        <taxon>Propionibacteriaceae</taxon>
        <taxon>Microlunatus</taxon>
    </lineage>
</organism>
<evidence type="ECO:0008006" key="4">
    <source>
        <dbReference type="Google" id="ProtNLM"/>
    </source>
</evidence>
<evidence type="ECO:0000256" key="1">
    <source>
        <dbReference type="SAM" id="MobiDB-lite"/>
    </source>
</evidence>
<name>A0ABS2RNN1_9ACTN</name>
<keyword evidence="3" id="KW-1185">Reference proteome</keyword>